<evidence type="ECO:0000313" key="2">
    <source>
        <dbReference type="EMBL" id="GJE92743.1"/>
    </source>
</evidence>
<dbReference type="AlphaFoldDB" id="A0A9P3LFJ6"/>
<dbReference type="EMBL" id="BPQB01000028">
    <property type="protein sequence ID" value="GJE92743.1"/>
    <property type="molecule type" value="Genomic_DNA"/>
</dbReference>
<organism evidence="2 3">
    <name type="scientific">Phanerochaete sordida</name>
    <dbReference type="NCBI Taxonomy" id="48140"/>
    <lineage>
        <taxon>Eukaryota</taxon>
        <taxon>Fungi</taxon>
        <taxon>Dikarya</taxon>
        <taxon>Basidiomycota</taxon>
        <taxon>Agaricomycotina</taxon>
        <taxon>Agaricomycetes</taxon>
        <taxon>Polyporales</taxon>
        <taxon>Phanerochaetaceae</taxon>
        <taxon>Phanerochaete</taxon>
    </lineage>
</organism>
<dbReference type="Proteomes" id="UP000703269">
    <property type="component" value="Unassembled WGS sequence"/>
</dbReference>
<evidence type="ECO:0000313" key="3">
    <source>
        <dbReference type="Proteomes" id="UP000703269"/>
    </source>
</evidence>
<keyword evidence="3" id="KW-1185">Reference proteome</keyword>
<sequence length="148" mass="16959">MTFTERRFADEYVQRLTEFIVKARHNGRHIEQIGNDVFYATNTFNAYQTKKDRRKFPGITRHDIYFAYEAEKLWEEYLFARKAKLPPPSVKSLGVVVRSVRAYGISVSKWITNKASEFTFGADINRAVSEDAGDTTASPPPTEQDPSS</sequence>
<comment type="caution">
    <text evidence="2">The sequence shown here is derived from an EMBL/GenBank/DDBJ whole genome shotgun (WGS) entry which is preliminary data.</text>
</comment>
<evidence type="ECO:0000256" key="1">
    <source>
        <dbReference type="SAM" id="MobiDB-lite"/>
    </source>
</evidence>
<name>A0A9P3LFJ6_9APHY</name>
<proteinExistence type="predicted"/>
<feature type="region of interest" description="Disordered" evidence="1">
    <location>
        <begin position="129"/>
        <end position="148"/>
    </location>
</feature>
<reference evidence="2 3" key="1">
    <citation type="submission" date="2021-08" db="EMBL/GenBank/DDBJ databases">
        <title>Draft Genome Sequence of Phanerochaete sordida strain YK-624.</title>
        <authorList>
            <person name="Mori T."/>
            <person name="Dohra H."/>
            <person name="Suzuki T."/>
            <person name="Kawagishi H."/>
            <person name="Hirai H."/>
        </authorList>
    </citation>
    <scope>NUCLEOTIDE SEQUENCE [LARGE SCALE GENOMIC DNA]</scope>
    <source>
        <strain evidence="2 3">YK-624</strain>
    </source>
</reference>
<protein>
    <submittedName>
        <fullName evidence="2">Uncharacterized protein</fullName>
    </submittedName>
</protein>
<gene>
    <name evidence="2" type="ORF">PsYK624_088990</name>
</gene>
<feature type="compositionally biased region" description="Pro residues" evidence="1">
    <location>
        <begin position="138"/>
        <end position="148"/>
    </location>
</feature>
<accession>A0A9P3LFJ6</accession>